<evidence type="ECO:0000259" key="1">
    <source>
        <dbReference type="Pfam" id="PF12696"/>
    </source>
</evidence>
<dbReference type="RefSeq" id="WP_092728139.1">
    <property type="nucleotide sequence ID" value="NZ_FMXE01000002.1"/>
</dbReference>
<organism evidence="2 3">
    <name type="scientific">Algoriphagus alkaliphilus</name>
    <dbReference type="NCBI Taxonomy" id="279824"/>
    <lineage>
        <taxon>Bacteria</taxon>
        <taxon>Pseudomonadati</taxon>
        <taxon>Bacteroidota</taxon>
        <taxon>Cytophagia</taxon>
        <taxon>Cytophagales</taxon>
        <taxon>Cyclobacteriaceae</taxon>
        <taxon>Algoriphagus</taxon>
    </lineage>
</organism>
<dbReference type="OrthoDB" id="179860at2"/>
<gene>
    <name evidence="2" type="ORF">SAMN03080617_00265</name>
</gene>
<accession>A0A1G5V2V7</accession>
<dbReference type="Gene3D" id="3.40.50.300">
    <property type="entry name" value="P-loop containing nucleotide triphosphate hydrolases"/>
    <property type="match status" value="1"/>
</dbReference>
<name>A0A1G5V2V7_9BACT</name>
<keyword evidence="3" id="KW-1185">Reference proteome</keyword>
<dbReference type="Proteomes" id="UP000198756">
    <property type="component" value="Unassembled WGS sequence"/>
</dbReference>
<proteinExistence type="predicted"/>
<evidence type="ECO:0000313" key="3">
    <source>
        <dbReference type="Proteomes" id="UP000198756"/>
    </source>
</evidence>
<evidence type="ECO:0000313" key="2">
    <source>
        <dbReference type="EMBL" id="SDA39607.1"/>
    </source>
</evidence>
<protein>
    <submittedName>
        <fullName evidence="2">TraM recognition site of TraD and TraG</fullName>
    </submittedName>
</protein>
<dbReference type="STRING" id="279824.SAMN03080617_00265"/>
<dbReference type="EMBL" id="FMXE01000002">
    <property type="protein sequence ID" value="SDA39607.1"/>
    <property type="molecule type" value="Genomic_DNA"/>
</dbReference>
<reference evidence="3" key="1">
    <citation type="submission" date="2016-10" db="EMBL/GenBank/DDBJ databases">
        <authorList>
            <person name="Varghese N."/>
            <person name="Submissions S."/>
        </authorList>
    </citation>
    <scope>NUCLEOTIDE SEQUENCE [LARGE SCALE GENOMIC DNA]</scope>
    <source>
        <strain evidence="3">DSM 22703</strain>
    </source>
</reference>
<dbReference type="InterPro" id="IPR032689">
    <property type="entry name" value="TraG-D_C"/>
</dbReference>
<sequence length="547" mass="62890">MNTQAHGKSFLDIPVFHFPTPEGQSAFTIRHAVEGIQIVGGIGSGKTSGSGRFLALNYLKLGFGGLVMTAKPDEKDLWIDYCTKAGRLDDLIIIEPGGKYWFDFLAYESSQNGTGNAFTENVAEVLKVVIESSKIKDRGVSKDDPFWQQALDMLIFNVIDLCLMAYDKVTVQLLHDIVQSLPNAKKPAMASQKEWDAFYLEDRKKWMEQEEKRRAQTPHTQEFKERKYTPSKQPTPFEKAMVEAHRRFKEKVDAYMEGNRDNLDTLRGNQDLSDFLKSEFPHIRTFHHLWQFFMESFRTLNEKTRSIIEFSFTGFLFRLLREPIFSLFCKGNYNVTPEDSLKGKIILLNLPVKSLHKVGRDCQILFKYIWQRAMEKRNIKENPRPVFLWADEAQNFIHEHDPVYQATARSSCISTVYITQNLPNYYAMMESDNGSARVKSFLGTMGTKIFHANADIETNQYASNLVGEAYIEKFTETTGLSKESPNFSQNKSIELEKVFRPEDFIPLKTGSPNNAYMVEGIIHRQGDPLFDGNNYMKLTFDQKFTPS</sequence>
<feature type="domain" description="TraD/TraG TraM recognition site" evidence="1">
    <location>
        <begin position="385"/>
        <end position="503"/>
    </location>
</feature>
<dbReference type="Pfam" id="PF12696">
    <property type="entry name" value="TraG-D_C"/>
    <property type="match status" value="1"/>
</dbReference>
<dbReference type="SUPFAM" id="SSF52540">
    <property type="entry name" value="P-loop containing nucleoside triphosphate hydrolases"/>
    <property type="match status" value="1"/>
</dbReference>
<dbReference type="AlphaFoldDB" id="A0A1G5V2V7"/>
<dbReference type="InterPro" id="IPR027417">
    <property type="entry name" value="P-loop_NTPase"/>
</dbReference>